<reference evidence="1" key="1">
    <citation type="submission" date="2024-02" db="EMBL/GenBank/DDBJ databases">
        <title>Metagenome Assembled Genome of Zalaria obscura JY119.</title>
        <authorList>
            <person name="Vighnesh L."/>
            <person name="Jagadeeshwari U."/>
            <person name="Venkata Ramana C."/>
            <person name="Sasikala C."/>
        </authorList>
    </citation>
    <scope>NUCLEOTIDE SEQUENCE</scope>
    <source>
        <strain evidence="1">JY119</strain>
    </source>
</reference>
<sequence>MSMDAGGLAQMTYNGFPSSGLGVPGSGYASRGNRGANVKRLSVALPPKIGPINENQVDNPTPRTSRSHLLAGLRTAPKSQAVPASAPYNQTEHQYQGQGASKWAGNNYNQYTQGIPQTATAATFGNQYGMNAGQQTYSLPEQVLAPPAYYGQDDNEMDPSVLQQLQLTGMFLAQRQQQLQQQLANLTAATNQFQGLNLNTHTNVNKRQSLYSPMTPMTPQSNYGQQQVQSPIEVPGQPGLYLLYNQQTGQYQYAMDNNAAQQQTAPSFQSPAVSRRSASWGTPSNMTSSPATFTPPTPTFRAEISPPPSDKPTPMSSRSITPPKKTPSPPSTLEHVEPLPAPSANAFRRGHKKASSLAFNNISSATDGPKTSSATTFGNRSVFPPTPMTGTFGPGAARAGEHPIRQPRNPPNLEELIAAPTAKHEGSKNFATRQRRRALDSLVRAGSVRRTVGSSSGKSSPVSERSFAFVDGVALEGTRKQSPIGSERGYGIGSGQNSAVQTPASEKGDAFDTPMKALPSPAVQRRMMLGGLMSAAEKRKSSMF</sequence>
<dbReference type="Proteomes" id="UP001320706">
    <property type="component" value="Unassembled WGS sequence"/>
</dbReference>
<organism evidence="1 2">
    <name type="scientific">Zalaria obscura</name>
    <dbReference type="NCBI Taxonomy" id="2024903"/>
    <lineage>
        <taxon>Eukaryota</taxon>
        <taxon>Fungi</taxon>
        <taxon>Dikarya</taxon>
        <taxon>Ascomycota</taxon>
        <taxon>Pezizomycotina</taxon>
        <taxon>Dothideomycetes</taxon>
        <taxon>Dothideomycetidae</taxon>
        <taxon>Dothideales</taxon>
        <taxon>Zalariaceae</taxon>
        <taxon>Zalaria</taxon>
    </lineage>
</organism>
<protein>
    <submittedName>
        <fullName evidence="1">Uncharacterized protein</fullName>
    </submittedName>
</protein>
<keyword evidence="2" id="KW-1185">Reference proteome</keyword>
<dbReference type="EMBL" id="JAMKPW020000010">
    <property type="protein sequence ID" value="KAK8214805.1"/>
    <property type="molecule type" value="Genomic_DNA"/>
</dbReference>
<evidence type="ECO:0000313" key="2">
    <source>
        <dbReference type="Proteomes" id="UP001320706"/>
    </source>
</evidence>
<evidence type="ECO:0000313" key="1">
    <source>
        <dbReference type="EMBL" id="KAK8214805.1"/>
    </source>
</evidence>
<accession>A0ACC3SI15</accession>
<proteinExistence type="predicted"/>
<gene>
    <name evidence="1" type="ORF">M8818_002388</name>
</gene>
<name>A0ACC3SI15_9PEZI</name>
<comment type="caution">
    <text evidence="1">The sequence shown here is derived from an EMBL/GenBank/DDBJ whole genome shotgun (WGS) entry which is preliminary data.</text>
</comment>